<dbReference type="PANTHER" id="PTHR40396">
    <property type="entry name" value="ATPASE-LIKE PROTEIN"/>
    <property type="match status" value="1"/>
</dbReference>
<organism evidence="2 3">
    <name type="scientific">Nonomuraea guangzhouensis</name>
    <dbReference type="NCBI Taxonomy" id="1291555"/>
    <lineage>
        <taxon>Bacteria</taxon>
        <taxon>Bacillati</taxon>
        <taxon>Actinomycetota</taxon>
        <taxon>Actinomycetes</taxon>
        <taxon>Streptosporangiales</taxon>
        <taxon>Streptosporangiaceae</taxon>
        <taxon>Nonomuraea</taxon>
    </lineage>
</organism>
<dbReference type="EMBL" id="JBHUCM010000005">
    <property type="protein sequence ID" value="MFD1536237.1"/>
    <property type="molecule type" value="Genomic_DNA"/>
</dbReference>
<dbReference type="CDD" id="cd00267">
    <property type="entry name" value="ABC_ATPase"/>
    <property type="match status" value="1"/>
</dbReference>
<accession>A0ABW4G0L7</accession>
<dbReference type="PANTHER" id="PTHR40396:SF1">
    <property type="entry name" value="ATPASE AAA-TYPE CORE DOMAIN-CONTAINING PROTEIN"/>
    <property type="match status" value="1"/>
</dbReference>
<protein>
    <submittedName>
        <fullName evidence="2">ATP/GTP-binding protein</fullName>
    </submittedName>
</protein>
<dbReference type="Pfam" id="PF13304">
    <property type="entry name" value="AAA_21"/>
    <property type="match status" value="1"/>
</dbReference>
<gene>
    <name evidence="2" type="ORF">ACFSJ0_04270</name>
</gene>
<dbReference type="RefSeq" id="WP_219533702.1">
    <property type="nucleotide sequence ID" value="NZ_JAHKRM010000019.1"/>
</dbReference>
<evidence type="ECO:0000313" key="2">
    <source>
        <dbReference type="EMBL" id="MFD1536237.1"/>
    </source>
</evidence>
<evidence type="ECO:0000313" key="3">
    <source>
        <dbReference type="Proteomes" id="UP001597097"/>
    </source>
</evidence>
<dbReference type="Proteomes" id="UP001597097">
    <property type="component" value="Unassembled WGS sequence"/>
</dbReference>
<comment type="caution">
    <text evidence="2">The sequence shown here is derived from an EMBL/GenBank/DDBJ whole genome shotgun (WGS) entry which is preliminary data.</text>
</comment>
<feature type="domain" description="ATPase AAA-type core" evidence="1">
    <location>
        <begin position="39"/>
        <end position="345"/>
    </location>
</feature>
<evidence type="ECO:0000259" key="1">
    <source>
        <dbReference type="Pfam" id="PF13304"/>
    </source>
</evidence>
<dbReference type="InterPro" id="IPR003959">
    <property type="entry name" value="ATPase_AAA_core"/>
</dbReference>
<keyword evidence="3" id="KW-1185">Reference proteome</keyword>
<reference evidence="3" key="1">
    <citation type="journal article" date="2019" name="Int. J. Syst. Evol. Microbiol.">
        <title>The Global Catalogue of Microorganisms (GCM) 10K type strain sequencing project: providing services to taxonomists for standard genome sequencing and annotation.</title>
        <authorList>
            <consortium name="The Broad Institute Genomics Platform"/>
            <consortium name="The Broad Institute Genome Sequencing Center for Infectious Disease"/>
            <person name="Wu L."/>
            <person name="Ma J."/>
        </authorList>
    </citation>
    <scope>NUCLEOTIDE SEQUENCE [LARGE SCALE GENOMIC DNA]</scope>
    <source>
        <strain evidence="3">CGMCC 1.15399</strain>
    </source>
</reference>
<proteinExistence type="predicted"/>
<name>A0ABW4G0L7_9ACTN</name>
<sequence length="423" mass="47632">MLLSFRVSNHRSLRDEQQLLLTPTYGEDDPGDGWEAVPVAALFGANASGKSNVLDALAYMRNMVRGSLRESEPGTGISRHSFALDPAMRDEPSTYVTDILLGGIRYTYGFAVDDSQVVEEWMFSYPKKKKREIFHRRGDDYSIGDQSPASMHQVAAITESNVLFLSVAARSKQDLVRPVYDWFTEVIYRNPQILRFSRLSTLVESLERFGYLERMTSLLQAADTGIESAEIVEESDAELAQRSARIKGLGGHSPTRRKDVLFRHRGESGTFPLNLRDQSLGTQTLYDLGLGVFRSLDTGSVLIVDELDSSLHPYLTAQLVRLFRDQDVNIHGAQLIFSSHDATLLGRIQGEEVLQRDHVWFTEKNECGVTELFSLSDFKPRREDNRERRYLAGRYGAVPIVSDELFAAALAERREVDDVPSNS</sequence>